<comment type="caution">
    <text evidence="1">The sequence shown here is derived from an EMBL/GenBank/DDBJ whole genome shotgun (WGS) entry which is preliminary data.</text>
</comment>
<proteinExistence type="predicted"/>
<organism evidence="1">
    <name type="scientific">bioreactor metagenome</name>
    <dbReference type="NCBI Taxonomy" id="1076179"/>
    <lineage>
        <taxon>unclassified sequences</taxon>
        <taxon>metagenomes</taxon>
        <taxon>ecological metagenomes</taxon>
    </lineage>
</organism>
<protein>
    <submittedName>
        <fullName evidence="1">Uncharacterized protein</fullName>
    </submittedName>
</protein>
<accession>A0A645J4W2</accession>
<dbReference type="EMBL" id="VSSQ01131089">
    <property type="protein sequence ID" value="MPN58427.1"/>
    <property type="molecule type" value="Genomic_DNA"/>
</dbReference>
<name>A0A645J4W2_9ZZZZ</name>
<gene>
    <name evidence="1" type="ORF">SDC9_206132</name>
</gene>
<reference evidence="1" key="1">
    <citation type="submission" date="2019-08" db="EMBL/GenBank/DDBJ databases">
        <authorList>
            <person name="Kucharzyk K."/>
            <person name="Murdoch R.W."/>
            <person name="Higgins S."/>
            <person name="Loffler F."/>
        </authorList>
    </citation>
    <scope>NUCLEOTIDE SEQUENCE</scope>
</reference>
<evidence type="ECO:0000313" key="1">
    <source>
        <dbReference type="EMBL" id="MPN58427.1"/>
    </source>
</evidence>
<dbReference type="AlphaFoldDB" id="A0A645J4W2"/>
<sequence>MQLALLEENIARQDVVQYDVFDEIGFVKLFVVILFDVLQGHGDQRRIAACQIVGALYKYGVVVTLVRTEHMISVPIAHKYIPGRQSVGGDAVPHFADSGQLAAGNDGACLIDNTKDTVHRVLHLVDNPLKHSVRHNDRFPFLRQCCRL</sequence>